<evidence type="ECO:0000313" key="5">
    <source>
        <dbReference type="Proteomes" id="UP001202479"/>
    </source>
</evidence>
<keyword evidence="5" id="KW-1185">Reference proteome</keyword>
<feature type="transmembrane region" description="Helical" evidence="1">
    <location>
        <begin position="76"/>
        <end position="93"/>
    </location>
</feature>
<dbReference type="InterPro" id="IPR018827">
    <property type="entry name" value="YTP1_C"/>
</dbReference>
<evidence type="ECO:0000256" key="1">
    <source>
        <dbReference type="SAM" id="Phobius"/>
    </source>
</evidence>
<dbReference type="GeneID" id="73377670"/>
<feature type="transmembrane region" description="Helical" evidence="1">
    <location>
        <begin position="113"/>
        <end position="135"/>
    </location>
</feature>
<feature type="chain" id="PRO_5042504842" description="Protein YTP1-like C-terminal domain-containing protein" evidence="2">
    <location>
        <begin position="26"/>
        <end position="467"/>
    </location>
</feature>
<feature type="transmembrane region" description="Helical" evidence="1">
    <location>
        <begin position="155"/>
        <end position="179"/>
    </location>
</feature>
<feature type="transmembrane region" description="Helical" evidence="1">
    <location>
        <begin position="191"/>
        <end position="216"/>
    </location>
</feature>
<comment type="caution">
    <text evidence="4">The sequence shown here is derived from an EMBL/GenBank/DDBJ whole genome shotgun (WGS) entry which is preliminary data.</text>
</comment>
<dbReference type="Pfam" id="PF10355">
    <property type="entry name" value="Ytp1"/>
    <property type="match status" value="1"/>
</dbReference>
<dbReference type="EMBL" id="JAHUZD010000016">
    <property type="protein sequence ID" value="KAI3407151.2"/>
    <property type="molecule type" value="Genomic_DNA"/>
</dbReference>
<feature type="transmembrane region" description="Helical" evidence="1">
    <location>
        <begin position="318"/>
        <end position="341"/>
    </location>
</feature>
<feature type="transmembrane region" description="Helical" evidence="1">
    <location>
        <begin position="49"/>
        <end position="69"/>
    </location>
</feature>
<dbReference type="PANTHER" id="PTHR31685">
    <property type="entry name" value="INTEGRAL MEMBRANE PROTEIN (AFU_ORTHOLOGUE AFUA_6G12730)-RELATED"/>
    <property type="match status" value="1"/>
</dbReference>
<feature type="transmembrane region" description="Helical" evidence="1">
    <location>
        <begin position="292"/>
        <end position="312"/>
    </location>
</feature>
<evidence type="ECO:0000256" key="2">
    <source>
        <dbReference type="SAM" id="SignalP"/>
    </source>
</evidence>
<keyword evidence="1" id="KW-1133">Transmembrane helix</keyword>
<dbReference type="PANTHER" id="PTHR31685:SF2">
    <property type="entry name" value="PROTEIN YTP1"/>
    <property type="match status" value="1"/>
</dbReference>
<feature type="transmembrane region" description="Helical" evidence="1">
    <location>
        <begin position="392"/>
        <end position="415"/>
    </location>
</feature>
<sequence>MQYISSLKRSLLAVLLAGSVSYVSAASMDMGEDLPEFHPINAGSKAFHWITTLFLLLIIPSISTSLAFANRLHWSLLLQCVSTAYSVIESIFLDFPDNVDNHENRTSKGTSWFLSILLGVTIFMGTLINGSNLVINKFYPHLARKHNEYGLSYKVYKSLSLLCTITGWVRVCLAPIALFGFCYGKHTGQCLAHGIMGSAFVLYSFVLSVVLVIPWIRKHQLGKNSNTVGLRSQEFYDSTVMMLWGIVNTFTEHRWGKEPWNMGDYQHTSMGIIWWGGGLLGMFLSRNNKRTFVPALLLIFTGWSMSEHVQFLEISTKVHAVFGIALMGAGLTRIIEISFVLKDESCSSPSGNISSFQYIPPFCLTLSGILFMGANEEQLQMVHDLGSDHSAYILTASSGAFLTFLWILLCLWFYLKLVGYDEEGEIVTHSYTSLGANDFELGDLSADETALENDDELEETAQVTETI</sequence>
<evidence type="ECO:0000313" key="4">
    <source>
        <dbReference type="EMBL" id="KAI3407151.2"/>
    </source>
</evidence>
<feature type="domain" description="Protein YTP1-like C-terminal" evidence="3">
    <location>
        <begin position="167"/>
        <end position="413"/>
    </location>
</feature>
<evidence type="ECO:0000259" key="3">
    <source>
        <dbReference type="Pfam" id="PF10355"/>
    </source>
</evidence>
<feature type="signal peptide" evidence="2">
    <location>
        <begin position="1"/>
        <end position="25"/>
    </location>
</feature>
<protein>
    <recommendedName>
        <fullName evidence="3">Protein YTP1-like C-terminal domain-containing protein</fullName>
    </recommendedName>
</protein>
<organism evidence="4 5">
    <name type="scientific">Candida oxycetoniae</name>
    <dbReference type="NCBI Taxonomy" id="497107"/>
    <lineage>
        <taxon>Eukaryota</taxon>
        <taxon>Fungi</taxon>
        <taxon>Dikarya</taxon>
        <taxon>Ascomycota</taxon>
        <taxon>Saccharomycotina</taxon>
        <taxon>Pichiomycetes</taxon>
        <taxon>Debaryomycetaceae</taxon>
        <taxon>Candida/Lodderomyces clade</taxon>
        <taxon>Candida</taxon>
    </lineage>
</organism>
<keyword evidence="1" id="KW-0472">Membrane</keyword>
<accession>A0AAI9X067</accession>
<gene>
    <name evidence="4" type="ORF">KGF56_000053</name>
</gene>
<dbReference type="Proteomes" id="UP001202479">
    <property type="component" value="Unassembled WGS sequence"/>
</dbReference>
<proteinExistence type="predicted"/>
<keyword evidence="1" id="KW-0812">Transmembrane</keyword>
<name>A0AAI9X067_9ASCO</name>
<dbReference type="AlphaFoldDB" id="A0AAI9X067"/>
<dbReference type="RefSeq" id="XP_049182896.1">
    <property type="nucleotide sequence ID" value="XM_049326451.1"/>
</dbReference>
<reference evidence="4" key="1">
    <citation type="journal article" date="2022" name="DNA Res.">
        <title>Genome analysis of five recently described species of the CUG-Ser clade uncovers Candida theae as a new hybrid lineage with pathogenic potential in the Candida parapsilosis species complex.</title>
        <authorList>
            <person name="Mixao V."/>
            <person name="Del Olmo V."/>
            <person name="Hegedusova E."/>
            <person name="Saus E."/>
            <person name="Pryszcz L."/>
            <person name="Cillingova A."/>
            <person name="Nosek J."/>
            <person name="Gabaldon T."/>
        </authorList>
    </citation>
    <scope>NUCLEOTIDE SEQUENCE</scope>
    <source>
        <strain evidence="4">CBS 10844</strain>
    </source>
</reference>
<feature type="transmembrane region" description="Helical" evidence="1">
    <location>
        <begin position="353"/>
        <end position="372"/>
    </location>
</feature>
<keyword evidence="2" id="KW-0732">Signal</keyword>